<dbReference type="PROSITE" id="PS50157">
    <property type="entry name" value="ZINC_FINGER_C2H2_2"/>
    <property type="match status" value="1"/>
</dbReference>
<dbReference type="SMART" id="SM00355">
    <property type="entry name" value="ZnF_C2H2"/>
    <property type="match status" value="3"/>
</dbReference>
<dbReference type="EMBL" id="CAEFZW010000001">
    <property type="protein sequence ID" value="CAB4252576.1"/>
    <property type="molecule type" value="Genomic_DNA"/>
</dbReference>
<evidence type="ECO:0000259" key="2">
    <source>
        <dbReference type="PROSITE" id="PS50157"/>
    </source>
</evidence>
<evidence type="ECO:0000256" key="1">
    <source>
        <dbReference type="PROSITE-ProRule" id="PRU00042"/>
    </source>
</evidence>
<gene>
    <name evidence="3" type="ORF">KABA2_01S16852</name>
</gene>
<keyword evidence="4" id="KW-1185">Reference proteome</keyword>
<reference evidence="3 4" key="1">
    <citation type="submission" date="2020-05" db="EMBL/GenBank/DDBJ databases">
        <authorList>
            <person name="Casaregola S."/>
            <person name="Devillers H."/>
            <person name="Grondin C."/>
        </authorList>
    </citation>
    <scope>NUCLEOTIDE SEQUENCE [LARGE SCALE GENOMIC DNA]</scope>
    <source>
        <strain evidence="3 4">CLIB 1767</strain>
    </source>
</reference>
<name>A0A8H2VC71_9SACH</name>
<dbReference type="RefSeq" id="XP_041404614.1">
    <property type="nucleotide sequence ID" value="XM_041548680.1"/>
</dbReference>
<dbReference type="AlphaFoldDB" id="A0A8H2VC71"/>
<evidence type="ECO:0000313" key="4">
    <source>
        <dbReference type="Proteomes" id="UP000644660"/>
    </source>
</evidence>
<dbReference type="GeneID" id="64855707"/>
<sequence>MSFYDEINDLLYSEDKIHNFQNCLNNADDNIEENEMFDTCDKNKSDEFDIFNNEIGYLSNCSDLSPDSLDINTANIFEYTDYKSDKIEDIIEPQLKNCNINLIPDFSLENKGSNFNSPSSVYSSQNSLKNGKTEDIFVLNSQNSTKSSIPISSAIHHMSLLTDLVKSNTRKQEASAKSPTYNSELFQKSINDILEKSANINTLNDIHGLESYKLIFSGKSKVEQIPQVGKPLVKTPSKRKKIINFNKKSKYDKDLTIMVKKAKLHQSRGGYLMTPINPITSNLSIDSDTPLTEKIKNDKYLSPIASKKQKRGSYRCNHCPEMFSTILEYADHLDTYRIRRKYNCPILDCPWKILGLPGRSDLRRHCAIQHKDELDDHVRAALNLKEDVYVTISCPNKYCDKTFRRKDAYNRHVSIVHNMPGSRFNKRLANVLKSCPIDIKTEEERTDYIMQAMNGGGTK</sequence>
<dbReference type="Proteomes" id="UP000644660">
    <property type="component" value="Unassembled WGS sequence"/>
</dbReference>
<dbReference type="Pfam" id="PF00096">
    <property type="entry name" value="zf-C2H2"/>
    <property type="match status" value="1"/>
</dbReference>
<accession>A0A8H2VC71</accession>
<dbReference type="GO" id="GO:0008270">
    <property type="term" value="F:zinc ion binding"/>
    <property type="evidence" value="ECO:0007669"/>
    <property type="project" value="UniProtKB-KW"/>
</dbReference>
<protein>
    <submittedName>
        <fullName evidence="3">Some similarities with Saccharomyces cerevisiae YGR044C RME1 Zinc finger protein involved in control of meiosis</fullName>
    </submittedName>
</protein>
<keyword evidence="1" id="KW-0862">Zinc</keyword>
<dbReference type="Gene3D" id="3.30.160.60">
    <property type="entry name" value="Classic Zinc Finger"/>
    <property type="match status" value="2"/>
</dbReference>
<organism evidence="3 4">
    <name type="scientific">Maudiozyma barnettii</name>
    <dbReference type="NCBI Taxonomy" id="61262"/>
    <lineage>
        <taxon>Eukaryota</taxon>
        <taxon>Fungi</taxon>
        <taxon>Dikarya</taxon>
        <taxon>Ascomycota</taxon>
        <taxon>Saccharomycotina</taxon>
        <taxon>Saccharomycetes</taxon>
        <taxon>Saccharomycetales</taxon>
        <taxon>Saccharomycetaceae</taxon>
        <taxon>Maudiozyma</taxon>
    </lineage>
</organism>
<feature type="domain" description="C2H2-type" evidence="2">
    <location>
        <begin position="392"/>
        <end position="422"/>
    </location>
</feature>
<keyword evidence="1" id="KW-0863">Zinc-finger</keyword>
<dbReference type="OrthoDB" id="6910977at2759"/>
<comment type="caution">
    <text evidence="3">The sequence shown here is derived from an EMBL/GenBank/DDBJ whole genome shotgun (WGS) entry which is preliminary data.</text>
</comment>
<proteinExistence type="predicted"/>
<dbReference type="PROSITE" id="PS00028">
    <property type="entry name" value="ZINC_FINGER_C2H2_1"/>
    <property type="match status" value="1"/>
</dbReference>
<keyword evidence="1" id="KW-0479">Metal-binding</keyword>
<evidence type="ECO:0000313" key="3">
    <source>
        <dbReference type="EMBL" id="CAB4252576.1"/>
    </source>
</evidence>
<dbReference type="InterPro" id="IPR013087">
    <property type="entry name" value="Znf_C2H2_type"/>
</dbReference>